<dbReference type="InterPro" id="IPR029063">
    <property type="entry name" value="SAM-dependent_MTases_sf"/>
</dbReference>
<dbReference type="Proteomes" id="UP000004947">
    <property type="component" value="Unassembled WGS sequence"/>
</dbReference>
<dbReference type="PANTHER" id="PTHR31760">
    <property type="entry name" value="S-ADENOSYL-L-METHIONINE-DEPENDENT METHYLTRANSFERASES SUPERFAMILY PROTEIN"/>
    <property type="match status" value="1"/>
</dbReference>
<protein>
    <recommendedName>
        <fullName evidence="6">Ribosomal RNA small subunit methyltransferase G</fullName>
        <ecNumber evidence="6">2.1.1.-</ecNumber>
    </recommendedName>
    <alternativeName>
        <fullName evidence="6">16S rRNA 7-methylguanosine methyltransferase</fullName>
        <shortName evidence="6">16S rRNA m7G methyltransferase</shortName>
    </alternativeName>
</protein>
<proteinExistence type="inferred from homology"/>
<dbReference type="Gene3D" id="3.40.50.150">
    <property type="entry name" value="Vaccinia Virus protein VP39"/>
    <property type="match status" value="1"/>
</dbReference>
<evidence type="ECO:0000256" key="6">
    <source>
        <dbReference type="HAMAP-Rule" id="MF_00074"/>
    </source>
</evidence>
<evidence type="ECO:0000256" key="3">
    <source>
        <dbReference type="ARBA" id="ARBA00022603"/>
    </source>
</evidence>
<dbReference type="InterPro" id="IPR003682">
    <property type="entry name" value="rRNA_ssu_MeTfrase_G"/>
</dbReference>
<comment type="function">
    <text evidence="6">Specifically methylates the N7 position of a guanine in 16S rRNA.</text>
</comment>
<evidence type="ECO:0000256" key="2">
    <source>
        <dbReference type="ARBA" id="ARBA00022552"/>
    </source>
</evidence>
<name>A6DR43_9BACT</name>
<evidence type="ECO:0000313" key="7">
    <source>
        <dbReference type="EMBL" id="EDM25931.1"/>
    </source>
</evidence>
<comment type="caution">
    <text evidence="7">The sequence shown here is derived from an EMBL/GenBank/DDBJ whole genome shotgun (WGS) entry which is preliminary data.</text>
</comment>
<feature type="binding site" evidence="6">
    <location>
        <position position="85"/>
    </location>
    <ligand>
        <name>S-adenosyl-L-methionine</name>
        <dbReference type="ChEBI" id="CHEBI:59789"/>
    </ligand>
</feature>
<evidence type="ECO:0000256" key="4">
    <source>
        <dbReference type="ARBA" id="ARBA00022679"/>
    </source>
</evidence>
<dbReference type="RefSeq" id="WP_007280315.1">
    <property type="nucleotide sequence ID" value="NZ_ABCK01000022.1"/>
</dbReference>
<dbReference type="NCBIfam" id="TIGR00138">
    <property type="entry name" value="rsmG_gidB"/>
    <property type="match status" value="1"/>
</dbReference>
<dbReference type="HAMAP" id="MF_00074">
    <property type="entry name" value="16SrRNA_methyltr_G"/>
    <property type="match status" value="1"/>
</dbReference>
<feature type="binding site" evidence="6">
    <location>
        <position position="150"/>
    </location>
    <ligand>
        <name>S-adenosyl-L-methionine</name>
        <dbReference type="ChEBI" id="CHEBI:59789"/>
    </ligand>
</feature>
<keyword evidence="8" id="KW-1185">Reference proteome</keyword>
<sequence length="223" mass="25102">MINLQESDSPLDELKIQLPEGFSQKAEEIYQVVTKINETHNLTRITSPEDFKIRHLIDSICSVAYYPELATESLKILDLGCGGGFPCIPLSAYNPQLDITGLDSEGTKVKCVAQAASELGLSNLKTIHARGRELAIKEEHKAQYDIVTARAVATADKLIKECRQFLKPKGRILLYKTPEAIKKEEKLTLREAKKYKFDIELSPIFTLPNDAGQRQFIVFHSQR</sequence>
<keyword evidence="3 6" id="KW-0489">Methyltransferase</keyword>
<organism evidence="7 8">
    <name type="scientific">Lentisphaera araneosa HTCC2155</name>
    <dbReference type="NCBI Taxonomy" id="313628"/>
    <lineage>
        <taxon>Bacteria</taxon>
        <taxon>Pseudomonadati</taxon>
        <taxon>Lentisphaerota</taxon>
        <taxon>Lentisphaeria</taxon>
        <taxon>Lentisphaerales</taxon>
        <taxon>Lentisphaeraceae</taxon>
        <taxon>Lentisphaera</taxon>
    </lineage>
</organism>
<keyword evidence="2 6" id="KW-0698">rRNA processing</keyword>
<comment type="subcellular location">
    <subcellularLocation>
        <location evidence="6">Cytoplasm</location>
    </subcellularLocation>
</comment>
<evidence type="ECO:0000256" key="1">
    <source>
        <dbReference type="ARBA" id="ARBA00022490"/>
    </source>
</evidence>
<dbReference type="SUPFAM" id="SSF53335">
    <property type="entry name" value="S-adenosyl-L-methionine-dependent methyltransferases"/>
    <property type="match status" value="1"/>
</dbReference>
<dbReference type="OrthoDB" id="9808773at2"/>
<keyword evidence="1 6" id="KW-0963">Cytoplasm</keyword>
<gene>
    <name evidence="7" type="primary">gidB</name>
    <name evidence="6" type="synonym">rsmG</name>
    <name evidence="7" type="ORF">LNTAR_07809</name>
</gene>
<dbReference type="EC" id="2.1.1.-" evidence="6"/>
<dbReference type="PANTHER" id="PTHR31760:SF0">
    <property type="entry name" value="S-ADENOSYL-L-METHIONINE-DEPENDENT METHYLTRANSFERASES SUPERFAMILY PROTEIN"/>
    <property type="match status" value="1"/>
</dbReference>
<keyword evidence="4 6" id="KW-0808">Transferase</keyword>
<dbReference type="STRING" id="313628.LNTAR_07809"/>
<evidence type="ECO:0000256" key="5">
    <source>
        <dbReference type="ARBA" id="ARBA00022691"/>
    </source>
</evidence>
<dbReference type="eggNOG" id="COG0357">
    <property type="taxonomic scope" value="Bacteria"/>
</dbReference>
<dbReference type="GO" id="GO:0005829">
    <property type="term" value="C:cytosol"/>
    <property type="evidence" value="ECO:0007669"/>
    <property type="project" value="TreeGrafter"/>
</dbReference>
<feature type="binding site" evidence="6">
    <location>
        <position position="80"/>
    </location>
    <ligand>
        <name>S-adenosyl-L-methionine</name>
        <dbReference type="ChEBI" id="CHEBI:59789"/>
    </ligand>
</feature>
<dbReference type="PIRSF" id="PIRSF003078">
    <property type="entry name" value="GidB"/>
    <property type="match status" value="1"/>
</dbReference>
<dbReference type="GO" id="GO:0070043">
    <property type="term" value="F:rRNA (guanine-N7-)-methyltransferase activity"/>
    <property type="evidence" value="ECO:0007669"/>
    <property type="project" value="UniProtKB-UniRule"/>
</dbReference>
<comment type="caution">
    <text evidence="6">Lacks conserved residue(s) required for the propagation of feature annotation.</text>
</comment>
<dbReference type="AlphaFoldDB" id="A6DR43"/>
<comment type="similarity">
    <text evidence="6">Belongs to the methyltransferase superfamily. RNA methyltransferase RsmG family.</text>
</comment>
<keyword evidence="5 6" id="KW-0949">S-adenosyl-L-methionine</keyword>
<dbReference type="EMBL" id="ABCK01000022">
    <property type="protein sequence ID" value="EDM25931.1"/>
    <property type="molecule type" value="Genomic_DNA"/>
</dbReference>
<accession>A6DR43</accession>
<reference evidence="7 8" key="1">
    <citation type="journal article" date="2010" name="J. Bacteriol.">
        <title>Genome sequence of Lentisphaera araneosa HTCC2155T, the type species of the order Lentisphaerales in the phylum Lentisphaerae.</title>
        <authorList>
            <person name="Thrash J.C."/>
            <person name="Cho J.C."/>
            <person name="Vergin K.L."/>
            <person name="Morris R.M."/>
            <person name="Giovannoni S.J."/>
        </authorList>
    </citation>
    <scope>NUCLEOTIDE SEQUENCE [LARGE SCALE GENOMIC DNA]</scope>
    <source>
        <strain evidence="7 8">HTCC2155</strain>
    </source>
</reference>
<dbReference type="Pfam" id="PF02527">
    <property type="entry name" value="GidB"/>
    <property type="match status" value="1"/>
</dbReference>
<evidence type="ECO:0000313" key="8">
    <source>
        <dbReference type="Proteomes" id="UP000004947"/>
    </source>
</evidence>
<dbReference type="CDD" id="cd02440">
    <property type="entry name" value="AdoMet_MTases"/>
    <property type="match status" value="1"/>
</dbReference>